<protein>
    <recommendedName>
        <fullName evidence="4">Extracellular membrane protein CFEM domain-containing protein</fullName>
    </recommendedName>
</protein>
<organism evidence="2 3">
    <name type="scientific">Mortierella alpina</name>
    <name type="common">Oleaginous fungus</name>
    <name type="synonym">Mortierella renispora</name>
    <dbReference type="NCBI Taxonomy" id="64518"/>
    <lineage>
        <taxon>Eukaryota</taxon>
        <taxon>Fungi</taxon>
        <taxon>Fungi incertae sedis</taxon>
        <taxon>Mucoromycota</taxon>
        <taxon>Mortierellomycotina</taxon>
        <taxon>Mortierellomycetes</taxon>
        <taxon>Mortierellales</taxon>
        <taxon>Mortierellaceae</taxon>
        <taxon>Mortierella</taxon>
    </lineage>
</organism>
<feature type="chain" id="PRO_5040312297" description="Extracellular membrane protein CFEM domain-containing protein" evidence="1">
    <location>
        <begin position="24"/>
        <end position="177"/>
    </location>
</feature>
<evidence type="ECO:0008006" key="4">
    <source>
        <dbReference type="Google" id="ProtNLM"/>
    </source>
</evidence>
<evidence type="ECO:0000256" key="1">
    <source>
        <dbReference type="SAM" id="SignalP"/>
    </source>
</evidence>
<evidence type="ECO:0000313" key="2">
    <source>
        <dbReference type="EMBL" id="KAG9321649.1"/>
    </source>
</evidence>
<accession>A0A9P8A0E7</accession>
<proteinExistence type="predicted"/>
<dbReference type="Proteomes" id="UP000717515">
    <property type="component" value="Unassembled WGS sequence"/>
</dbReference>
<dbReference type="EMBL" id="JAIFTL010000191">
    <property type="protein sequence ID" value="KAG9321649.1"/>
    <property type="molecule type" value="Genomic_DNA"/>
</dbReference>
<reference evidence="2" key="1">
    <citation type="submission" date="2021-07" db="EMBL/GenBank/DDBJ databases">
        <title>Draft genome of Mortierella alpina, strain LL118, isolated from an aspen leaf litter sample.</title>
        <authorList>
            <person name="Yang S."/>
            <person name="Vinatzer B.A."/>
        </authorList>
    </citation>
    <scope>NUCLEOTIDE SEQUENCE</scope>
    <source>
        <strain evidence="2">LL118</strain>
    </source>
</reference>
<evidence type="ECO:0000313" key="3">
    <source>
        <dbReference type="Proteomes" id="UP000717515"/>
    </source>
</evidence>
<gene>
    <name evidence="2" type="ORF">KVV02_007448</name>
</gene>
<sequence>MTRIALFPLLLVATLALFSQADAQSGSTVKPQCAPLHTLFKDAVAQCTNNGQTIPNADSDRRWTICICKDGFFPLAQAADACALAGSGQAPRVTAASMDALCTGVANYVKAADQKPNSALTGALASSTSIAANMPAPTAGSGGSGGGSSGASGIAANSVLMGVASFAAVVLATAAGL</sequence>
<name>A0A9P8A0E7_MORAP</name>
<feature type="signal peptide" evidence="1">
    <location>
        <begin position="1"/>
        <end position="23"/>
    </location>
</feature>
<comment type="caution">
    <text evidence="2">The sequence shown here is derived from an EMBL/GenBank/DDBJ whole genome shotgun (WGS) entry which is preliminary data.</text>
</comment>
<keyword evidence="1" id="KW-0732">Signal</keyword>
<dbReference type="AlphaFoldDB" id="A0A9P8A0E7"/>